<dbReference type="FunFam" id="3.40.50.200:FF:000015">
    <property type="entry name" value="Tripeptidyl peptidase A"/>
    <property type="match status" value="1"/>
</dbReference>
<dbReference type="InterPro" id="IPR030400">
    <property type="entry name" value="Sedolisin_dom"/>
</dbReference>
<evidence type="ECO:0000259" key="18">
    <source>
        <dbReference type="PROSITE" id="PS51695"/>
    </source>
</evidence>
<dbReference type="CDD" id="cd11377">
    <property type="entry name" value="Pro-peptidase_S53"/>
    <property type="match status" value="1"/>
</dbReference>
<evidence type="ECO:0000256" key="10">
    <source>
        <dbReference type="ARBA" id="ARBA00022825"/>
    </source>
</evidence>
<name>M2RPS9_CERS8</name>
<evidence type="ECO:0000256" key="6">
    <source>
        <dbReference type="ARBA" id="ARBA00022670"/>
    </source>
</evidence>
<evidence type="ECO:0000256" key="12">
    <source>
        <dbReference type="ARBA" id="ARBA00023026"/>
    </source>
</evidence>
<evidence type="ECO:0000256" key="16">
    <source>
        <dbReference type="SAM" id="MobiDB-lite"/>
    </source>
</evidence>
<keyword evidence="20" id="KW-1185">Reference proteome</keyword>
<comment type="subcellular location">
    <subcellularLocation>
        <location evidence="3">Secreted</location>
        <location evidence="3">Extracellular space</location>
    </subcellularLocation>
</comment>
<dbReference type="PROSITE" id="PS00138">
    <property type="entry name" value="SUBTILASE_SER"/>
    <property type="match status" value="1"/>
</dbReference>
<evidence type="ECO:0000256" key="9">
    <source>
        <dbReference type="ARBA" id="ARBA00022801"/>
    </source>
</evidence>
<dbReference type="EMBL" id="KB445792">
    <property type="protein sequence ID" value="EMD40432.1"/>
    <property type="molecule type" value="Genomic_DNA"/>
</dbReference>
<dbReference type="CDD" id="cd04056">
    <property type="entry name" value="Peptidases_S53"/>
    <property type="match status" value="1"/>
</dbReference>
<keyword evidence="7 15" id="KW-0479">Metal-binding</keyword>
<dbReference type="Gene3D" id="3.40.50.200">
    <property type="entry name" value="Peptidase S8/S53 domain"/>
    <property type="match status" value="1"/>
</dbReference>
<dbReference type="SUPFAM" id="SSF54897">
    <property type="entry name" value="Protease propeptides/inhibitors"/>
    <property type="match status" value="1"/>
</dbReference>
<dbReference type="OrthoDB" id="409122at2759"/>
<feature type="compositionally biased region" description="Low complexity" evidence="16">
    <location>
        <begin position="200"/>
        <end position="209"/>
    </location>
</feature>
<dbReference type="PANTHER" id="PTHR14218:SF15">
    <property type="entry name" value="TRIPEPTIDYL-PEPTIDASE 1"/>
    <property type="match status" value="1"/>
</dbReference>
<keyword evidence="8 17" id="KW-0732">Signal</keyword>
<dbReference type="InterPro" id="IPR036852">
    <property type="entry name" value="Peptidase_S8/S53_dom_sf"/>
</dbReference>
<dbReference type="GO" id="GO:0005576">
    <property type="term" value="C:extracellular region"/>
    <property type="evidence" value="ECO:0007669"/>
    <property type="project" value="UniProtKB-SubCell"/>
</dbReference>
<sequence length="618" mass="65730">MRSLAVYLAALAFGSAVLAAPKGCAHKVKETVVPPRGWTKAAPAPADHTIELRIGLPQPNFAELERHLYEVSNPFHERYGAHLTKEEVEALIAPHPESIQVVDEWLLSHGLSPEDLSRSPAQDWVKIEVPVRLAEKMLDTEYHVWVHEASGESLVRTTSYSLPENLHEHVDLVQPTTLFSTFKKMRSTARFSKTTPPVPVASAPPISDPTASGGKVDASCNETITITCLKQLYNAVGFTPSSKNGNKIGVTGYLGQFANLADFELFNEDQLPEAANATFNVVSVNGGQNDQDPDDAGDEADLDVQFAFGLTFPTPATFFTTAGSPPFIPDELTTSNSNEPYTEWLDFILEDPNPPQTISTSYADDEQTVPVSFAQRVCNGFAQLGARGVSLTFSSGDGGVGDGDPDPATQECISNDGRNVTRFIPLFPPSCPFVTAVGGTIHIPETAVDFSGGGFSNVFARPAYQDILVPEFLSKLAPGTFEGLFNPNGRAIPDVAAQADLFKVFIGGEAFLIGGTSAASPTFAGIVSLLNGARISSGLPPLGFLNPLIYAIGAIDPSAFNDITVGNNPGCGTQGFNATKGWDAVTGLGTPNFGRLKEIVTLDFIGLELNIGGTSVTL</sequence>
<dbReference type="GO" id="GO:0008240">
    <property type="term" value="F:tripeptidyl-peptidase activity"/>
    <property type="evidence" value="ECO:0007669"/>
    <property type="project" value="UniProtKB-EC"/>
</dbReference>
<keyword evidence="14" id="KW-0325">Glycoprotein</keyword>
<dbReference type="InterPro" id="IPR023828">
    <property type="entry name" value="Peptidase_S8_Ser-AS"/>
</dbReference>
<comment type="function">
    <text evidence="2">Secreted tripeptidyl-peptidase which degrades proteins at acidic pHs and is involved in virulence.</text>
</comment>
<feature type="binding site" evidence="15">
    <location>
        <position position="583"/>
    </location>
    <ligand>
        <name>Ca(2+)</name>
        <dbReference type="ChEBI" id="CHEBI:29108"/>
    </ligand>
</feature>
<keyword evidence="12" id="KW-0843">Virulence</keyword>
<feature type="binding site" evidence="15">
    <location>
        <position position="563"/>
    </location>
    <ligand>
        <name>Ca(2+)</name>
        <dbReference type="ChEBI" id="CHEBI:29108"/>
    </ligand>
</feature>
<evidence type="ECO:0000256" key="11">
    <source>
        <dbReference type="ARBA" id="ARBA00022837"/>
    </source>
</evidence>
<dbReference type="Proteomes" id="UP000016930">
    <property type="component" value="Unassembled WGS sequence"/>
</dbReference>
<evidence type="ECO:0000256" key="3">
    <source>
        <dbReference type="ARBA" id="ARBA00004239"/>
    </source>
</evidence>
<organism evidence="19 20">
    <name type="scientific">Ceriporiopsis subvermispora (strain B)</name>
    <name type="common">White-rot fungus</name>
    <name type="synonym">Gelatoporia subvermispora</name>
    <dbReference type="NCBI Taxonomy" id="914234"/>
    <lineage>
        <taxon>Eukaryota</taxon>
        <taxon>Fungi</taxon>
        <taxon>Dikarya</taxon>
        <taxon>Basidiomycota</taxon>
        <taxon>Agaricomycotina</taxon>
        <taxon>Agaricomycetes</taxon>
        <taxon>Polyporales</taxon>
        <taxon>Gelatoporiaceae</taxon>
        <taxon>Gelatoporia</taxon>
    </lineage>
</organism>
<evidence type="ECO:0000313" key="20">
    <source>
        <dbReference type="Proteomes" id="UP000016930"/>
    </source>
</evidence>
<feature type="active site" description="Charge relay system" evidence="15">
    <location>
        <position position="303"/>
    </location>
</feature>
<dbReference type="SUPFAM" id="SSF52743">
    <property type="entry name" value="Subtilisin-like"/>
    <property type="match status" value="1"/>
</dbReference>
<evidence type="ECO:0000256" key="17">
    <source>
        <dbReference type="SAM" id="SignalP"/>
    </source>
</evidence>
<dbReference type="PANTHER" id="PTHR14218">
    <property type="entry name" value="PROTEASE S8 TRIPEPTIDYL PEPTIDASE I CLN2"/>
    <property type="match status" value="1"/>
</dbReference>
<keyword evidence="9 15" id="KW-0378">Hydrolase</keyword>
<feature type="active site" description="Charge relay system" evidence="15">
    <location>
        <position position="517"/>
    </location>
</feature>
<evidence type="ECO:0000256" key="2">
    <source>
        <dbReference type="ARBA" id="ARBA00002451"/>
    </source>
</evidence>
<feature type="binding site" evidence="15">
    <location>
        <position position="562"/>
    </location>
    <ligand>
        <name>Ca(2+)</name>
        <dbReference type="ChEBI" id="CHEBI:29108"/>
    </ligand>
</feature>
<feature type="domain" description="Peptidase S53" evidence="18">
    <location>
        <begin position="223"/>
        <end position="603"/>
    </location>
</feature>
<protein>
    <recommendedName>
        <fullName evidence="4">tripeptidyl-peptidase II</fullName>
        <ecNumber evidence="4">3.4.14.10</ecNumber>
    </recommendedName>
</protein>
<evidence type="ECO:0000256" key="4">
    <source>
        <dbReference type="ARBA" id="ARBA00012462"/>
    </source>
</evidence>
<feature type="chain" id="PRO_5004024297" description="tripeptidyl-peptidase II" evidence="17">
    <location>
        <begin position="20"/>
        <end position="618"/>
    </location>
</feature>
<dbReference type="STRING" id="914234.M2RPS9"/>
<gene>
    <name evidence="19" type="ORF">CERSUDRAFT_91152</name>
</gene>
<evidence type="ECO:0000256" key="5">
    <source>
        <dbReference type="ARBA" id="ARBA00022525"/>
    </source>
</evidence>
<dbReference type="InterPro" id="IPR015366">
    <property type="entry name" value="S53_propep"/>
</dbReference>
<dbReference type="SMART" id="SM00944">
    <property type="entry name" value="Pro-kuma_activ"/>
    <property type="match status" value="1"/>
</dbReference>
<dbReference type="AlphaFoldDB" id="M2RPS9"/>
<feature type="region of interest" description="Disordered" evidence="16">
    <location>
        <begin position="193"/>
        <end position="215"/>
    </location>
</feature>
<keyword evidence="11 15" id="KW-0106">Calcium</keyword>
<dbReference type="GO" id="GO:0046872">
    <property type="term" value="F:metal ion binding"/>
    <property type="evidence" value="ECO:0007669"/>
    <property type="project" value="UniProtKB-UniRule"/>
</dbReference>
<dbReference type="EC" id="3.4.14.10" evidence="4"/>
<proteinExistence type="predicted"/>
<comment type="catalytic activity">
    <reaction evidence="1">
        <text>Release of an N-terminal tripeptide from a polypeptide.</text>
        <dbReference type="EC" id="3.4.14.10"/>
    </reaction>
</comment>
<evidence type="ECO:0000256" key="15">
    <source>
        <dbReference type="PROSITE-ProRule" id="PRU01032"/>
    </source>
</evidence>
<dbReference type="InterPro" id="IPR050819">
    <property type="entry name" value="Tripeptidyl-peptidase_I"/>
</dbReference>
<keyword evidence="6 15" id="KW-0645">Protease</keyword>
<evidence type="ECO:0000313" key="19">
    <source>
        <dbReference type="EMBL" id="EMD40432.1"/>
    </source>
</evidence>
<keyword evidence="10 15" id="KW-0720">Serine protease</keyword>
<keyword evidence="13" id="KW-0865">Zymogen</keyword>
<comment type="cofactor">
    <cofactor evidence="15">
        <name>Ca(2+)</name>
        <dbReference type="ChEBI" id="CHEBI:29108"/>
    </cofactor>
    <text evidence="15">Binds 1 Ca(2+) ion per subunit.</text>
</comment>
<reference evidence="19 20" key="1">
    <citation type="journal article" date="2012" name="Proc. Natl. Acad. Sci. U.S.A.">
        <title>Comparative genomics of Ceriporiopsis subvermispora and Phanerochaete chrysosporium provide insight into selective ligninolysis.</title>
        <authorList>
            <person name="Fernandez-Fueyo E."/>
            <person name="Ruiz-Duenas F.J."/>
            <person name="Ferreira P."/>
            <person name="Floudas D."/>
            <person name="Hibbett D.S."/>
            <person name="Canessa P."/>
            <person name="Larrondo L.F."/>
            <person name="James T.Y."/>
            <person name="Seelenfreund D."/>
            <person name="Lobos S."/>
            <person name="Polanco R."/>
            <person name="Tello M."/>
            <person name="Honda Y."/>
            <person name="Watanabe T."/>
            <person name="Watanabe T."/>
            <person name="Ryu J.S."/>
            <person name="Kubicek C.P."/>
            <person name="Schmoll M."/>
            <person name="Gaskell J."/>
            <person name="Hammel K.E."/>
            <person name="St John F.J."/>
            <person name="Vanden Wymelenberg A."/>
            <person name="Sabat G."/>
            <person name="Splinter BonDurant S."/>
            <person name="Syed K."/>
            <person name="Yadav J.S."/>
            <person name="Doddapaneni H."/>
            <person name="Subramanian V."/>
            <person name="Lavin J.L."/>
            <person name="Oguiza J.A."/>
            <person name="Perez G."/>
            <person name="Pisabarro A.G."/>
            <person name="Ramirez L."/>
            <person name="Santoyo F."/>
            <person name="Master E."/>
            <person name="Coutinho P.M."/>
            <person name="Henrissat B."/>
            <person name="Lombard V."/>
            <person name="Magnuson J.K."/>
            <person name="Kuees U."/>
            <person name="Hori C."/>
            <person name="Igarashi K."/>
            <person name="Samejima M."/>
            <person name="Held B.W."/>
            <person name="Barry K.W."/>
            <person name="LaButti K.M."/>
            <person name="Lapidus A."/>
            <person name="Lindquist E.A."/>
            <person name="Lucas S.M."/>
            <person name="Riley R."/>
            <person name="Salamov A.A."/>
            <person name="Hoffmeister D."/>
            <person name="Schwenk D."/>
            <person name="Hadar Y."/>
            <person name="Yarden O."/>
            <person name="de Vries R.P."/>
            <person name="Wiebenga A."/>
            <person name="Stenlid J."/>
            <person name="Eastwood D."/>
            <person name="Grigoriev I.V."/>
            <person name="Berka R.M."/>
            <person name="Blanchette R.A."/>
            <person name="Kersten P."/>
            <person name="Martinez A.T."/>
            <person name="Vicuna R."/>
            <person name="Cullen D."/>
        </authorList>
    </citation>
    <scope>NUCLEOTIDE SEQUENCE [LARGE SCALE GENOMIC DNA]</scope>
    <source>
        <strain evidence="19 20">B</strain>
    </source>
</reference>
<dbReference type="HOGENOM" id="CLU_013783_3_0_1"/>
<feature type="signal peptide" evidence="17">
    <location>
        <begin position="1"/>
        <end position="19"/>
    </location>
</feature>
<dbReference type="Pfam" id="PF09286">
    <property type="entry name" value="Pro-kuma_activ"/>
    <property type="match status" value="1"/>
</dbReference>
<dbReference type="GO" id="GO:0004252">
    <property type="term" value="F:serine-type endopeptidase activity"/>
    <property type="evidence" value="ECO:0007669"/>
    <property type="project" value="UniProtKB-UniRule"/>
</dbReference>
<evidence type="ECO:0000256" key="7">
    <source>
        <dbReference type="ARBA" id="ARBA00022723"/>
    </source>
</evidence>
<dbReference type="GO" id="GO:0006508">
    <property type="term" value="P:proteolysis"/>
    <property type="evidence" value="ECO:0007669"/>
    <property type="project" value="UniProtKB-KW"/>
</dbReference>
<keyword evidence="5" id="KW-0964">Secreted</keyword>
<evidence type="ECO:0000256" key="1">
    <source>
        <dbReference type="ARBA" id="ARBA00001910"/>
    </source>
</evidence>
<feature type="active site" description="Charge relay system" evidence="15">
    <location>
        <position position="299"/>
    </location>
</feature>
<evidence type="ECO:0000256" key="13">
    <source>
        <dbReference type="ARBA" id="ARBA00023145"/>
    </source>
</evidence>
<accession>M2RPS9</accession>
<evidence type="ECO:0000256" key="8">
    <source>
        <dbReference type="ARBA" id="ARBA00022729"/>
    </source>
</evidence>
<evidence type="ECO:0000256" key="14">
    <source>
        <dbReference type="ARBA" id="ARBA00023180"/>
    </source>
</evidence>
<dbReference type="PROSITE" id="PS51695">
    <property type="entry name" value="SEDOLISIN"/>
    <property type="match status" value="1"/>
</dbReference>
<feature type="binding site" evidence="15">
    <location>
        <position position="581"/>
    </location>
    <ligand>
        <name>Ca(2+)</name>
        <dbReference type="ChEBI" id="CHEBI:29108"/>
    </ligand>
</feature>